<protein>
    <submittedName>
        <fullName evidence="1">Uncharacterized protein</fullName>
    </submittedName>
</protein>
<reference evidence="1" key="1">
    <citation type="submission" date="2018-02" db="EMBL/GenBank/DDBJ databases">
        <title>Rhizophora mucronata_Transcriptome.</title>
        <authorList>
            <person name="Meera S.P."/>
            <person name="Sreeshan A."/>
            <person name="Augustine A."/>
        </authorList>
    </citation>
    <scope>NUCLEOTIDE SEQUENCE</scope>
    <source>
        <tissue evidence="1">Leaf</tissue>
    </source>
</reference>
<dbReference type="AlphaFoldDB" id="A0A2P2N1T7"/>
<dbReference type="EMBL" id="GGEC01055912">
    <property type="protein sequence ID" value="MBX36396.1"/>
    <property type="molecule type" value="Transcribed_RNA"/>
</dbReference>
<organism evidence="1">
    <name type="scientific">Rhizophora mucronata</name>
    <name type="common">Asiatic mangrove</name>
    <dbReference type="NCBI Taxonomy" id="61149"/>
    <lineage>
        <taxon>Eukaryota</taxon>
        <taxon>Viridiplantae</taxon>
        <taxon>Streptophyta</taxon>
        <taxon>Embryophyta</taxon>
        <taxon>Tracheophyta</taxon>
        <taxon>Spermatophyta</taxon>
        <taxon>Magnoliopsida</taxon>
        <taxon>eudicotyledons</taxon>
        <taxon>Gunneridae</taxon>
        <taxon>Pentapetalae</taxon>
        <taxon>rosids</taxon>
        <taxon>fabids</taxon>
        <taxon>Malpighiales</taxon>
        <taxon>Rhizophoraceae</taxon>
        <taxon>Rhizophora</taxon>
    </lineage>
</organism>
<sequence length="44" mass="4946">MQPFSSYPLCSFGSKLALKCCFPAFSTWDIVALFFCFQVSSVQI</sequence>
<proteinExistence type="predicted"/>
<evidence type="ECO:0000313" key="1">
    <source>
        <dbReference type="EMBL" id="MBX36396.1"/>
    </source>
</evidence>
<name>A0A2P2N1T7_RHIMU</name>
<accession>A0A2P2N1T7</accession>